<dbReference type="AlphaFoldDB" id="A0A401TXM7"/>
<gene>
    <name evidence="1" type="ORF">chiPu_0031550</name>
</gene>
<protein>
    <submittedName>
        <fullName evidence="1">Uncharacterized protein</fullName>
    </submittedName>
</protein>
<organism evidence="1 2">
    <name type="scientific">Chiloscyllium punctatum</name>
    <name type="common">Brownbanded bambooshark</name>
    <name type="synonym">Hemiscyllium punctatum</name>
    <dbReference type="NCBI Taxonomy" id="137246"/>
    <lineage>
        <taxon>Eukaryota</taxon>
        <taxon>Metazoa</taxon>
        <taxon>Chordata</taxon>
        <taxon>Craniata</taxon>
        <taxon>Vertebrata</taxon>
        <taxon>Chondrichthyes</taxon>
        <taxon>Elasmobranchii</taxon>
        <taxon>Galeomorphii</taxon>
        <taxon>Galeoidea</taxon>
        <taxon>Orectolobiformes</taxon>
        <taxon>Hemiscylliidae</taxon>
        <taxon>Chiloscyllium</taxon>
    </lineage>
</organism>
<accession>A0A401TXM7</accession>
<comment type="caution">
    <text evidence="1">The sequence shown here is derived from an EMBL/GenBank/DDBJ whole genome shotgun (WGS) entry which is preliminary data.</text>
</comment>
<feature type="non-terminal residue" evidence="1">
    <location>
        <position position="1"/>
    </location>
</feature>
<dbReference type="Proteomes" id="UP000287033">
    <property type="component" value="Unassembled WGS sequence"/>
</dbReference>
<proteinExistence type="predicted"/>
<evidence type="ECO:0000313" key="2">
    <source>
        <dbReference type="Proteomes" id="UP000287033"/>
    </source>
</evidence>
<keyword evidence="2" id="KW-1185">Reference proteome</keyword>
<sequence>TSMLRYSTLRLMIILPSERLDEGAAVLSLQDNSDLIIIGSERTPEAPLMTVPGILAGQKKPS</sequence>
<reference evidence="1 2" key="1">
    <citation type="journal article" date="2018" name="Nat. Ecol. Evol.">
        <title>Shark genomes provide insights into elasmobranch evolution and the origin of vertebrates.</title>
        <authorList>
            <person name="Hara Y"/>
            <person name="Yamaguchi K"/>
            <person name="Onimaru K"/>
            <person name="Kadota M"/>
            <person name="Koyanagi M"/>
            <person name="Keeley SD"/>
            <person name="Tatsumi K"/>
            <person name="Tanaka K"/>
            <person name="Motone F"/>
            <person name="Kageyama Y"/>
            <person name="Nozu R"/>
            <person name="Adachi N"/>
            <person name="Nishimura O"/>
            <person name="Nakagawa R"/>
            <person name="Tanegashima C"/>
            <person name="Kiyatake I"/>
            <person name="Matsumoto R"/>
            <person name="Murakumo K"/>
            <person name="Nishida K"/>
            <person name="Terakita A"/>
            <person name="Kuratani S"/>
            <person name="Sato K"/>
            <person name="Hyodo S Kuraku.S."/>
        </authorList>
    </citation>
    <scope>NUCLEOTIDE SEQUENCE [LARGE SCALE GENOMIC DNA]</scope>
</reference>
<dbReference type="EMBL" id="BEZZ01212673">
    <property type="protein sequence ID" value="GCC47366.1"/>
    <property type="molecule type" value="Genomic_DNA"/>
</dbReference>
<evidence type="ECO:0000313" key="1">
    <source>
        <dbReference type="EMBL" id="GCC47366.1"/>
    </source>
</evidence>
<name>A0A401TXM7_CHIPU</name>